<dbReference type="EMBL" id="MU004338">
    <property type="protein sequence ID" value="KAF2656276.1"/>
    <property type="molecule type" value="Genomic_DNA"/>
</dbReference>
<evidence type="ECO:0000313" key="1">
    <source>
        <dbReference type="EMBL" id="KAF2656276.1"/>
    </source>
</evidence>
<name>A0A6A6T8V1_9PLEO</name>
<dbReference type="OrthoDB" id="191139at2759"/>
<gene>
    <name evidence="1" type="ORF">K491DRAFT_745228</name>
</gene>
<protein>
    <submittedName>
        <fullName evidence="1">Uncharacterized protein</fullName>
    </submittedName>
</protein>
<dbReference type="Proteomes" id="UP000799324">
    <property type="component" value="Unassembled WGS sequence"/>
</dbReference>
<sequence length="363" mass="39708">MKGIVSCVAIAATGLLGTFIPLCSARVAAPPLHQDTAIIPVGTLEVDTKGLRRFVEVDEIFERDADGNATTLAGPSPITDDVWQKMVSKGCNILQACAANDGDAAEWVGRSGTAESPYQNFPRDLDFWGYKEQDALVAFRRVAPDYQEAYAALGLDPAKELGDRGHGPNVVVAYLHDEDKTIDNVVYKKTEANFRTIINTKDAVIIGWYKFGPAYNGGMQPPAVTTLPKLKNWSDIAFLSWKAQGGSGNLKYIWSAQISNTIIPGLLGRALVEGKRKDDNLDKTKPFDEDKECDKFRWKDQVAFSMSSDAGKALLGSPNGRGAGHLLLEHKSTFGEKTTLSHVTFYCSGKDDEEINFIFHVQT</sequence>
<accession>A0A6A6T8V1</accession>
<organism evidence="1 2">
    <name type="scientific">Lophiostoma macrostomum CBS 122681</name>
    <dbReference type="NCBI Taxonomy" id="1314788"/>
    <lineage>
        <taxon>Eukaryota</taxon>
        <taxon>Fungi</taxon>
        <taxon>Dikarya</taxon>
        <taxon>Ascomycota</taxon>
        <taxon>Pezizomycotina</taxon>
        <taxon>Dothideomycetes</taxon>
        <taxon>Pleosporomycetidae</taxon>
        <taxon>Pleosporales</taxon>
        <taxon>Lophiostomataceae</taxon>
        <taxon>Lophiostoma</taxon>
    </lineage>
</organism>
<keyword evidence="2" id="KW-1185">Reference proteome</keyword>
<dbReference type="AlphaFoldDB" id="A0A6A6T8V1"/>
<proteinExistence type="predicted"/>
<reference evidence="1" key="1">
    <citation type="journal article" date="2020" name="Stud. Mycol.">
        <title>101 Dothideomycetes genomes: a test case for predicting lifestyles and emergence of pathogens.</title>
        <authorList>
            <person name="Haridas S."/>
            <person name="Albert R."/>
            <person name="Binder M."/>
            <person name="Bloem J."/>
            <person name="Labutti K."/>
            <person name="Salamov A."/>
            <person name="Andreopoulos B."/>
            <person name="Baker S."/>
            <person name="Barry K."/>
            <person name="Bills G."/>
            <person name="Bluhm B."/>
            <person name="Cannon C."/>
            <person name="Castanera R."/>
            <person name="Culley D."/>
            <person name="Daum C."/>
            <person name="Ezra D."/>
            <person name="Gonzalez J."/>
            <person name="Henrissat B."/>
            <person name="Kuo A."/>
            <person name="Liang C."/>
            <person name="Lipzen A."/>
            <person name="Lutzoni F."/>
            <person name="Magnuson J."/>
            <person name="Mondo S."/>
            <person name="Nolan M."/>
            <person name="Ohm R."/>
            <person name="Pangilinan J."/>
            <person name="Park H.-J."/>
            <person name="Ramirez L."/>
            <person name="Alfaro M."/>
            <person name="Sun H."/>
            <person name="Tritt A."/>
            <person name="Yoshinaga Y."/>
            <person name="Zwiers L.-H."/>
            <person name="Turgeon B."/>
            <person name="Goodwin S."/>
            <person name="Spatafora J."/>
            <person name="Crous P."/>
            <person name="Grigoriev I."/>
        </authorList>
    </citation>
    <scope>NUCLEOTIDE SEQUENCE</scope>
    <source>
        <strain evidence="1">CBS 122681</strain>
    </source>
</reference>
<evidence type="ECO:0000313" key="2">
    <source>
        <dbReference type="Proteomes" id="UP000799324"/>
    </source>
</evidence>